<dbReference type="AlphaFoldDB" id="A0A840S4D1"/>
<proteinExistence type="predicted"/>
<name>A0A840S4D1_9BURK</name>
<keyword evidence="3" id="KW-1185">Reference proteome</keyword>
<evidence type="ECO:0000313" key="2">
    <source>
        <dbReference type="EMBL" id="MBB5204412.1"/>
    </source>
</evidence>
<accession>A0A840S4D1</accession>
<protein>
    <submittedName>
        <fullName evidence="2">Uncharacterized protein</fullName>
    </submittedName>
</protein>
<comment type="caution">
    <text evidence="2">The sequence shown here is derived from an EMBL/GenBank/DDBJ whole genome shotgun (WGS) entry which is preliminary data.</text>
</comment>
<dbReference type="EMBL" id="JACHHO010000002">
    <property type="protein sequence ID" value="MBB5204412.1"/>
    <property type="molecule type" value="Genomic_DNA"/>
</dbReference>
<feature type="region of interest" description="Disordered" evidence="1">
    <location>
        <begin position="1"/>
        <end position="55"/>
    </location>
</feature>
<organism evidence="2 3">
    <name type="scientific">Inhella inkyongensis</name>
    <dbReference type="NCBI Taxonomy" id="392593"/>
    <lineage>
        <taxon>Bacteria</taxon>
        <taxon>Pseudomonadati</taxon>
        <taxon>Pseudomonadota</taxon>
        <taxon>Betaproteobacteria</taxon>
        <taxon>Burkholderiales</taxon>
        <taxon>Sphaerotilaceae</taxon>
        <taxon>Inhella</taxon>
    </lineage>
</organism>
<evidence type="ECO:0000256" key="1">
    <source>
        <dbReference type="SAM" id="MobiDB-lite"/>
    </source>
</evidence>
<evidence type="ECO:0000313" key="3">
    <source>
        <dbReference type="Proteomes" id="UP000554837"/>
    </source>
</evidence>
<gene>
    <name evidence="2" type="ORF">HNQ51_001726</name>
</gene>
<sequence length="55" mass="5877">MSGHYDEELGAGTEPAQGWKCPHCLGSAHHHSDAQGCERHAQDPGTRIQIGPTDV</sequence>
<reference evidence="2 3" key="1">
    <citation type="submission" date="2020-08" db="EMBL/GenBank/DDBJ databases">
        <title>Genomic Encyclopedia of Type Strains, Phase IV (KMG-IV): sequencing the most valuable type-strain genomes for metagenomic binning, comparative biology and taxonomic classification.</title>
        <authorList>
            <person name="Goeker M."/>
        </authorList>
    </citation>
    <scope>NUCLEOTIDE SEQUENCE [LARGE SCALE GENOMIC DNA]</scope>
    <source>
        <strain evidence="2 3">DSM 23958</strain>
    </source>
</reference>
<dbReference type="RefSeq" id="WP_175423554.1">
    <property type="nucleotide sequence ID" value="NZ_CP040709.1"/>
</dbReference>
<feature type="compositionally biased region" description="Basic and acidic residues" evidence="1">
    <location>
        <begin position="30"/>
        <end position="42"/>
    </location>
</feature>
<dbReference type="Proteomes" id="UP000554837">
    <property type="component" value="Unassembled WGS sequence"/>
</dbReference>